<name>A0A0R1R9A4_9LACO</name>
<evidence type="ECO:0000313" key="2">
    <source>
        <dbReference type="Proteomes" id="UP000051999"/>
    </source>
</evidence>
<organism evidence="1 2">
    <name type="scientific">Furfurilactobacillus rossiae DSM 15814</name>
    <dbReference type="NCBI Taxonomy" id="1114972"/>
    <lineage>
        <taxon>Bacteria</taxon>
        <taxon>Bacillati</taxon>
        <taxon>Bacillota</taxon>
        <taxon>Bacilli</taxon>
        <taxon>Lactobacillales</taxon>
        <taxon>Lactobacillaceae</taxon>
        <taxon>Furfurilactobacillus</taxon>
    </lineage>
</organism>
<evidence type="ECO:0000313" key="1">
    <source>
        <dbReference type="EMBL" id="KRL53631.1"/>
    </source>
</evidence>
<proteinExistence type="predicted"/>
<sequence>MNTNTVAIVTVFLEDDTIVKFVHKVSLFGSNVGVLAHKKRHQHIRLATFIKSF</sequence>
<dbReference type="EMBL" id="AZFF01000017">
    <property type="protein sequence ID" value="KRL53631.1"/>
    <property type="molecule type" value="Genomic_DNA"/>
</dbReference>
<comment type="caution">
    <text evidence="1">The sequence shown here is derived from an EMBL/GenBank/DDBJ whole genome shotgun (WGS) entry which is preliminary data.</text>
</comment>
<gene>
    <name evidence="1" type="ORF">FD35_GL000996</name>
</gene>
<protein>
    <submittedName>
        <fullName evidence="1">Uncharacterized protein</fullName>
    </submittedName>
</protein>
<dbReference type="PATRIC" id="fig|1114972.6.peg.1007"/>
<accession>A0A0R1R9A4</accession>
<reference evidence="1 2" key="1">
    <citation type="journal article" date="2015" name="Genome Announc.">
        <title>Expanding the biotechnology potential of lactobacilli through comparative genomics of 213 strains and associated genera.</title>
        <authorList>
            <person name="Sun Z."/>
            <person name="Harris H.M."/>
            <person name="McCann A."/>
            <person name="Guo C."/>
            <person name="Argimon S."/>
            <person name="Zhang W."/>
            <person name="Yang X."/>
            <person name="Jeffery I.B."/>
            <person name="Cooney J.C."/>
            <person name="Kagawa T.F."/>
            <person name="Liu W."/>
            <person name="Song Y."/>
            <person name="Salvetti E."/>
            <person name="Wrobel A."/>
            <person name="Rasinkangas P."/>
            <person name="Parkhill J."/>
            <person name="Rea M.C."/>
            <person name="O'Sullivan O."/>
            <person name="Ritari J."/>
            <person name="Douillard F.P."/>
            <person name="Paul Ross R."/>
            <person name="Yang R."/>
            <person name="Briner A.E."/>
            <person name="Felis G.E."/>
            <person name="de Vos W.M."/>
            <person name="Barrangou R."/>
            <person name="Klaenhammer T.R."/>
            <person name="Caufield P.W."/>
            <person name="Cui Y."/>
            <person name="Zhang H."/>
            <person name="O'Toole P.W."/>
        </authorList>
    </citation>
    <scope>NUCLEOTIDE SEQUENCE [LARGE SCALE GENOMIC DNA]</scope>
    <source>
        <strain evidence="1 2">DSM 15814</strain>
    </source>
</reference>
<keyword evidence="2" id="KW-1185">Reference proteome</keyword>
<dbReference type="Proteomes" id="UP000051999">
    <property type="component" value="Unassembled WGS sequence"/>
</dbReference>
<dbReference type="STRING" id="1114972.FD35_GL000996"/>
<dbReference type="AlphaFoldDB" id="A0A0R1R9A4"/>